<proteinExistence type="predicted"/>
<dbReference type="Proteomes" id="UP001153269">
    <property type="component" value="Unassembled WGS sequence"/>
</dbReference>
<evidence type="ECO:0000313" key="1">
    <source>
        <dbReference type="EMBL" id="CAB1441217.1"/>
    </source>
</evidence>
<protein>
    <submittedName>
        <fullName evidence="1">Uncharacterized protein</fullName>
    </submittedName>
</protein>
<organism evidence="1 2">
    <name type="scientific">Pleuronectes platessa</name>
    <name type="common">European plaice</name>
    <dbReference type="NCBI Taxonomy" id="8262"/>
    <lineage>
        <taxon>Eukaryota</taxon>
        <taxon>Metazoa</taxon>
        <taxon>Chordata</taxon>
        <taxon>Craniata</taxon>
        <taxon>Vertebrata</taxon>
        <taxon>Euteleostomi</taxon>
        <taxon>Actinopterygii</taxon>
        <taxon>Neopterygii</taxon>
        <taxon>Teleostei</taxon>
        <taxon>Neoteleostei</taxon>
        <taxon>Acanthomorphata</taxon>
        <taxon>Carangaria</taxon>
        <taxon>Pleuronectiformes</taxon>
        <taxon>Pleuronectoidei</taxon>
        <taxon>Pleuronectidae</taxon>
        <taxon>Pleuronectes</taxon>
    </lineage>
</organism>
<accession>A0A9N7YR27</accession>
<dbReference type="AlphaFoldDB" id="A0A9N7YR27"/>
<dbReference type="EMBL" id="CADEAL010002591">
    <property type="protein sequence ID" value="CAB1441217.1"/>
    <property type="molecule type" value="Genomic_DNA"/>
</dbReference>
<name>A0A9N7YR27_PLEPL</name>
<comment type="caution">
    <text evidence="1">The sequence shown here is derived from an EMBL/GenBank/DDBJ whole genome shotgun (WGS) entry which is preliminary data.</text>
</comment>
<sequence length="128" mass="14060">MSTNSFLRFLDIPKQLAGISTGRAAQRRETLKTPLNRSPWDAQVDFQEVFMGCTIYAASPKALPADEAPGQDRYYQLPHSRPPHGNCSQRIAASRARSVSSSSSSRRCRVCGVLLTGYTGQVEADDPE</sequence>
<reference evidence="1" key="1">
    <citation type="submission" date="2020-03" db="EMBL/GenBank/DDBJ databases">
        <authorList>
            <person name="Weist P."/>
        </authorList>
    </citation>
    <scope>NUCLEOTIDE SEQUENCE</scope>
</reference>
<gene>
    <name evidence="1" type="ORF">PLEPLA_LOCUS28999</name>
</gene>
<evidence type="ECO:0000313" key="2">
    <source>
        <dbReference type="Proteomes" id="UP001153269"/>
    </source>
</evidence>
<keyword evidence="2" id="KW-1185">Reference proteome</keyword>